<dbReference type="Proteomes" id="UP000275394">
    <property type="component" value="Unassembled WGS sequence"/>
</dbReference>
<reference evidence="1 2" key="1">
    <citation type="submission" date="2018-11" db="EMBL/GenBank/DDBJ databases">
        <title>Genomic Encyclopedia of Type Strains, Phase IV (KMG-IV): sequencing the most valuable type-strain genomes for metagenomic binning, comparative biology and taxonomic classification.</title>
        <authorList>
            <person name="Goeker M."/>
        </authorList>
    </citation>
    <scope>NUCLEOTIDE SEQUENCE [LARGE SCALE GENOMIC DNA]</scope>
    <source>
        <strain evidence="1 2">DSM 100316</strain>
    </source>
</reference>
<keyword evidence="2" id="KW-1185">Reference proteome</keyword>
<sequence length="321" mass="36230">MPAMHTLISCIKAPAKRHLFSTTTLVIAVFCNNCLAAEIDSFSARDAYPSDALSAINSELNRRFNNALKQANKAPSCQPKILYDALRYHLAGEQDKLVGNDIVSQLGQLPNIPTVLVQRKTSVYRDIPIWSGIDLYTGGLGATMRIDNFVIGTDKIGHFLAQGWQYFAETQVQHKGLDEMMHWGEQTEDSYYGFWTTGIYSHADLTANFNGYRFWQRIIAPVSDPLHQFHTPYLACENGQWVKQRNIDMADYIDGAWDEGNNCLEFSSQSIKKSVEENIALLSAHNKQQLNCPIQPQSCQHAVDKYQGYAKDLLQTKCLKQ</sequence>
<evidence type="ECO:0000313" key="1">
    <source>
        <dbReference type="EMBL" id="ROS01406.1"/>
    </source>
</evidence>
<accession>A0A3N2DNR7</accession>
<dbReference type="AlphaFoldDB" id="A0A3N2DNR7"/>
<name>A0A3N2DNR7_9GAMM</name>
<comment type="caution">
    <text evidence="1">The sequence shown here is derived from an EMBL/GenBank/DDBJ whole genome shotgun (WGS) entry which is preliminary data.</text>
</comment>
<gene>
    <name evidence="1" type="ORF">EDC56_1847</name>
</gene>
<evidence type="ECO:0000313" key="2">
    <source>
        <dbReference type="Proteomes" id="UP000275394"/>
    </source>
</evidence>
<dbReference type="EMBL" id="RKHR01000004">
    <property type="protein sequence ID" value="ROS01406.1"/>
    <property type="molecule type" value="Genomic_DNA"/>
</dbReference>
<organism evidence="1 2">
    <name type="scientific">Sinobacterium caligoides</name>
    <dbReference type="NCBI Taxonomy" id="933926"/>
    <lineage>
        <taxon>Bacteria</taxon>
        <taxon>Pseudomonadati</taxon>
        <taxon>Pseudomonadota</taxon>
        <taxon>Gammaproteobacteria</taxon>
        <taxon>Cellvibrionales</taxon>
        <taxon>Spongiibacteraceae</taxon>
        <taxon>Sinobacterium</taxon>
    </lineage>
</organism>
<proteinExistence type="predicted"/>
<protein>
    <submittedName>
        <fullName evidence="1">Uncharacterized protein</fullName>
    </submittedName>
</protein>